<feature type="region of interest" description="Disordered" evidence="1">
    <location>
        <begin position="1312"/>
        <end position="1343"/>
    </location>
</feature>
<proteinExistence type="predicted"/>
<keyword evidence="3" id="KW-1185">Reference proteome</keyword>
<feature type="compositionally biased region" description="Polar residues" evidence="1">
    <location>
        <begin position="225"/>
        <end position="238"/>
    </location>
</feature>
<feature type="compositionally biased region" description="Polar residues" evidence="1">
    <location>
        <begin position="83"/>
        <end position="101"/>
    </location>
</feature>
<feature type="compositionally biased region" description="Polar residues" evidence="1">
    <location>
        <begin position="44"/>
        <end position="63"/>
    </location>
</feature>
<evidence type="ECO:0000256" key="1">
    <source>
        <dbReference type="SAM" id="MobiDB-lite"/>
    </source>
</evidence>
<feature type="compositionally biased region" description="Polar residues" evidence="1">
    <location>
        <begin position="1251"/>
        <end position="1262"/>
    </location>
</feature>
<feature type="compositionally biased region" description="Polar residues" evidence="1">
    <location>
        <begin position="1056"/>
        <end position="1082"/>
    </location>
</feature>
<feature type="compositionally biased region" description="Polar residues" evidence="1">
    <location>
        <begin position="918"/>
        <end position="927"/>
    </location>
</feature>
<feature type="region of interest" description="Disordered" evidence="1">
    <location>
        <begin position="214"/>
        <end position="255"/>
    </location>
</feature>
<feature type="region of interest" description="Disordered" evidence="1">
    <location>
        <begin position="638"/>
        <end position="717"/>
    </location>
</feature>
<feature type="region of interest" description="Disordered" evidence="1">
    <location>
        <begin position="41"/>
        <end position="63"/>
    </location>
</feature>
<evidence type="ECO:0000313" key="3">
    <source>
        <dbReference type="Proteomes" id="UP000789739"/>
    </source>
</evidence>
<feature type="region of interest" description="Disordered" evidence="1">
    <location>
        <begin position="910"/>
        <end position="945"/>
    </location>
</feature>
<feature type="compositionally biased region" description="Polar residues" evidence="1">
    <location>
        <begin position="122"/>
        <end position="141"/>
    </location>
</feature>
<reference evidence="2" key="1">
    <citation type="submission" date="2021-06" db="EMBL/GenBank/DDBJ databases">
        <authorList>
            <person name="Kallberg Y."/>
            <person name="Tangrot J."/>
            <person name="Rosling A."/>
        </authorList>
    </citation>
    <scope>NUCLEOTIDE SEQUENCE</scope>
    <source>
        <strain evidence="2">BR232B</strain>
    </source>
</reference>
<organism evidence="2 3">
    <name type="scientific">Paraglomus brasilianum</name>
    <dbReference type="NCBI Taxonomy" id="144538"/>
    <lineage>
        <taxon>Eukaryota</taxon>
        <taxon>Fungi</taxon>
        <taxon>Fungi incertae sedis</taxon>
        <taxon>Mucoromycota</taxon>
        <taxon>Glomeromycotina</taxon>
        <taxon>Glomeromycetes</taxon>
        <taxon>Paraglomerales</taxon>
        <taxon>Paraglomeraceae</taxon>
        <taxon>Paraglomus</taxon>
    </lineage>
</organism>
<feature type="region of interest" description="Disordered" evidence="1">
    <location>
        <begin position="744"/>
        <end position="765"/>
    </location>
</feature>
<sequence length="1615" mass="178594">MSQTKYSTSRIGIYIRNSFSVLRRGQTPSLTLQQTEERIIVEDNGNNAESISTNTTNASYNPSRIQRSLIPNSSLRHEYEDSPNLSPSTNGKPYNASNSPLAQTVHKTRSHLVEINEDDETSVSSFNSYTPPTSISSSNGSNNDLTHAKWYYGNTNTVGKSHSRVVSEASHRSGSSGTSVVGAVSSIDNIMENITEGEGEDEIEIEIKNTNMNDLPKQEKREQQIEQGQSNLPNTEQISGKAASEGNDFSNGRNYDADDNSPLDPIRPVHGIGGPHLINDNNYVIDDDNFGHPVPDPYADQLEEQNIAYGEAYSDPYQASYVNQQGYSDQYVAYPEQYAYPGLPFGRSAPLPEDQFYANTSANYGNDHMHTVPHDSDFPMAIPSNWYSNEPRPQHSVLIAYSPSEQSYDASSYFPDYSAQMSPPLSSPSPSPMLSPEMSIRALSRSHSTERFAAPTKASLDQKLYTDIENTQNAIPQTSPTLPGFVHATLAKRSYNIYTPPQTKDKPLQANAGIISLSSSKSPLEKLSQTMRSLSLQSTRIESGQAGHEKKEENGAMVDVDGGVVAENDQSIQRRKEDNLTNDGKVEEYTSGKGMHLDRDTVEDNEKEQNGTISTQPGDRSSAGSTIANSLQRLQTAKPLRKQVLESPVDPPETRNFVGKSEGLYTQQRRAATRPDSQLMDFDLASHPQNTETNTRQETEFLPPRPQTDYLPSRPQTDILPYQQKTDISLSQEQANFLLSQQRNFVPPKQGPPPKPEPPPDALTDTLIASGQADIANQVLIMRRLQNASVSMYEQRSRSIVRRPKKPINPKDISGPQLIASSSSVKSIPIVHLDRDEDSENGSFARKVSLRENENTFSKSIRRIKDVFANDGENKSLKKKKRSNDILRLQVFNDTLSRKSVSEENLNRRYDTDGGLWRNNSTTSLNKDYQDSDRSMSMKSVSEDNATLVTGENDIVFPRPPPMYDLDALKRHAETVTKYSTSKKSSQSGESGNTSTRSSASAGRASLGKKASKELSKETIQEAEDDNRASQSSKLTVDVVSFRKNVTDDARDNTDSDSNTSFAPVSPLSQNSVDVSGSTTPQPLSPLGSLRSRRNSKSGSIKRDKPTTGSLRQNSKDSSTERSKRGANRNSKTSSKLLSIFSNFGNRSNNGTKNSLQVTTNSNSIPTIIHPNEQSDSMVGSPTEVSKPRNPVIRRTIIITKPVLPPLPDEAKSADSPDDHTDLDKKLHVGGIHIDSEGRKWYLTRVDEDAQSTTSARQSQNDKFLDIPANETLRNRPPTPVPSPNTRESILEPPYGIPIPPIPPLNSDALLSHRSSVSSKRASKQSVASSLSSTSRLRKSTGGKSIASAYGESLFDFYDYSDHEGDDNEQDNDSVYSRQDNDTENVDSPNDHFSYDYSSRPHSGLEENNFKHSVLFDSDALLEELEHQQHVEVLELADGSYVWQVVDGSRASNAGKFSQCFDEYYSKKNGEESDMEDSNRYSHLDYYHNYPSPLHLPGVQQSQSRVSSYLLPNSSQSSHSKRSSITSSDHQFDQLPQTSVYIAKDVSLPRLIEEMSKGLNRFELSSNDHENGNYIYGGEVSAGGTGVVGETTVEEKLDQVMKVLGVDEKGIYVPN</sequence>
<name>A0A9N8W0N1_9GLOM</name>
<feature type="region of interest" description="Disordered" evidence="1">
    <location>
        <begin position="523"/>
        <end position="625"/>
    </location>
</feature>
<feature type="compositionally biased region" description="Polar residues" evidence="1">
    <location>
        <begin position="529"/>
        <end position="542"/>
    </location>
</feature>
<feature type="compositionally biased region" description="Basic and acidic residues" evidence="1">
    <location>
        <begin position="1011"/>
        <end position="1020"/>
    </location>
</feature>
<feature type="compositionally biased region" description="Low complexity" evidence="1">
    <location>
        <begin position="1507"/>
        <end position="1528"/>
    </location>
</feature>
<gene>
    <name evidence="2" type="ORF">PBRASI_LOCUS1169</name>
</gene>
<protein>
    <submittedName>
        <fullName evidence="2">1221_t:CDS:1</fullName>
    </submittedName>
</protein>
<feature type="compositionally biased region" description="Polar residues" evidence="1">
    <location>
        <begin position="610"/>
        <end position="625"/>
    </location>
</feature>
<accession>A0A9N8W0N1</accession>
<dbReference type="OrthoDB" id="2407028at2759"/>
<feature type="region of interest" description="Disordered" evidence="1">
    <location>
        <begin position="977"/>
        <end position="1034"/>
    </location>
</feature>
<feature type="compositionally biased region" description="Pro residues" evidence="1">
    <location>
        <begin position="749"/>
        <end position="761"/>
    </location>
</feature>
<feature type="region of interest" description="Disordered" evidence="1">
    <location>
        <begin position="1204"/>
        <end position="1225"/>
    </location>
</feature>
<feature type="compositionally biased region" description="Low complexity" evidence="1">
    <location>
        <begin position="977"/>
        <end position="1009"/>
    </location>
</feature>
<feature type="compositionally biased region" description="Basic and acidic residues" evidence="1">
    <location>
        <begin position="572"/>
        <end position="609"/>
    </location>
</feature>
<feature type="region of interest" description="Disordered" evidence="1">
    <location>
        <begin position="1048"/>
        <end position="1136"/>
    </location>
</feature>
<evidence type="ECO:0000313" key="2">
    <source>
        <dbReference type="EMBL" id="CAG8473040.1"/>
    </source>
</evidence>
<feature type="compositionally biased region" description="Basic and acidic residues" evidence="1">
    <location>
        <begin position="1114"/>
        <end position="1124"/>
    </location>
</feature>
<feature type="compositionally biased region" description="Low complexity" evidence="1">
    <location>
        <begin position="1312"/>
        <end position="1335"/>
    </location>
</feature>
<feature type="compositionally biased region" description="Basic and acidic residues" evidence="1">
    <location>
        <begin position="1209"/>
        <end position="1225"/>
    </location>
</feature>
<feature type="region of interest" description="Disordered" evidence="1">
    <location>
        <begin position="115"/>
        <end position="141"/>
    </location>
</feature>
<feature type="region of interest" description="Disordered" evidence="1">
    <location>
        <begin position="1251"/>
        <end position="1299"/>
    </location>
</feature>
<feature type="region of interest" description="Disordered" evidence="1">
    <location>
        <begin position="1360"/>
        <end position="1401"/>
    </location>
</feature>
<feature type="region of interest" description="Disordered" evidence="1">
    <location>
        <begin position="75"/>
        <end position="101"/>
    </location>
</feature>
<dbReference type="EMBL" id="CAJVPI010000071">
    <property type="protein sequence ID" value="CAG8473040.1"/>
    <property type="molecule type" value="Genomic_DNA"/>
</dbReference>
<dbReference type="Proteomes" id="UP000789739">
    <property type="component" value="Unassembled WGS sequence"/>
</dbReference>
<feature type="region of interest" description="Disordered" evidence="1">
    <location>
        <begin position="1495"/>
        <end position="1530"/>
    </location>
</feature>
<comment type="caution">
    <text evidence="2">The sequence shown here is derived from an EMBL/GenBank/DDBJ whole genome shotgun (WGS) entry which is preliminary data.</text>
</comment>